<keyword evidence="1" id="KW-0540">Nuclease</keyword>
<dbReference type="GeneID" id="115981289"/>
<dbReference type="InterPro" id="IPR036397">
    <property type="entry name" value="RNaseH_sf"/>
</dbReference>
<dbReference type="Pfam" id="PF00929">
    <property type="entry name" value="RNase_T"/>
    <property type="match status" value="1"/>
</dbReference>
<evidence type="ECO:0000313" key="9">
    <source>
        <dbReference type="EnsemblPlants" id="QL01p016772:mrna"/>
    </source>
</evidence>
<dbReference type="Proteomes" id="UP000594261">
    <property type="component" value="Chromosome 1"/>
</dbReference>
<gene>
    <name evidence="9" type="primary">LOC115981289</name>
</gene>
<dbReference type="GO" id="GO:0000175">
    <property type="term" value="F:3'-5'-RNA exonuclease activity"/>
    <property type="evidence" value="ECO:0007669"/>
    <property type="project" value="InterPro"/>
</dbReference>
<dbReference type="GO" id="GO:0008270">
    <property type="term" value="F:zinc ion binding"/>
    <property type="evidence" value="ECO:0007669"/>
    <property type="project" value="UniProtKB-KW"/>
</dbReference>
<accession>A0A7N2KMM2</accession>
<keyword evidence="4" id="KW-0378">Hydrolase</keyword>
<dbReference type="CDD" id="cd06133">
    <property type="entry name" value="ERI-1_3'hExo_like"/>
    <property type="match status" value="1"/>
</dbReference>
<evidence type="ECO:0000256" key="2">
    <source>
        <dbReference type="ARBA" id="ARBA00022723"/>
    </source>
</evidence>
<feature type="domain" description="GRF-type" evidence="8">
    <location>
        <begin position="390"/>
        <end position="435"/>
    </location>
</feature>
<evidence type="ECO:0000259" key="8">
    <source>
        <dbReference type="PROSITE" id="PS51999"/>
    </source>
</evidence>
<organism evidence="9 10">
    <name type="scientific">Quercus lobata</name>
    <name type="common">Valley oak</name>
    <dbReference type="NCBI Taxonomy" id="97700"/>
    <lineage>
        <taxon>Eukaryota</taxon>
        <taxon>Viridiplantae</taxon>
        <taxon>Streptophyta</taxon>
        <taxon>Embryophyta</taxon>
        <taxon>Tracheophyta</taxon>
        <taxon>Spermatophyta</taxon>
        <taxon>Magnoliopsida</taxon>
        <taxon>eudicotyledons</taxon>
        <taxon>Gunneridae</taxon>
        <taxon>Pentapetalae</taxon>
        <taxon>rosids</taxon>
        <taxon>fabids</taxon>
        <taxon>Fagales</taxon>
        <taxon>Fagaceae</taxon>
        <taxon>Quercus</taxon>
    </lineage>
</organism>
<dbReference type="EMBL" id="LRBV02000001">
    <property type="status" value="NOT_ANNOTATED_CDS"/>
    <property type="molecule type" value="Genomic_DNA"/>
</dbReference>
<evidence type="ECO:0000256" key="5">
    <source>
        <dbReference type="ARBA" id="ARBA00022833"/>
    </source>
</evidence>
<dbReference type="InterPro" id="IPR010666">
    <property type="entry name" value="Znf_GRF"/>
</dbReference>
<evidence type="ECO:0000313" key="10">
    <source>
        <dbReference type="Proteomes" id="UP000594261"/>
    </source>
</evidence>
<evidence type="ECO:0000256" key="6">
    <source>
        <dbReference type="ARBA" id="ARBA00022839"/>
    </source>
</evidence>
<keyword evidence="3 7" id="KW-0863">Zinc-finger</keyword>
<dbReference type="Gramene" id="QL01p016772:mrna">
    <property type="protein sequence ID" value="QL01p016772:mrna"/>
    <property type="gene ID" value="QL01p016772"/>
</dbReference>
<keyword evidence="10" id="KW-1185">Reference proteome</keyword>
<name>A0A7N2KMM2_QUELO</name>
<protein>
    <recommendedName>
        <fullName evidence="8">GRF-type domain-containing protein</fullName>
    </recommendedName>
</protein>
<dbReference type="InterPro" id="IPR013520">
    <property type="entry name" value="Ribonucl_H"/>
</dbReference>
<dbReference type="InterPro" id="IPR047201">
    <property type="entry name" value="ERI-1_3'hExo-like"/>
</dbReference>
<dbReference type="InterPro" id="IPR012337">
    <property type="entry name" value="RNaseH-like_sf"/>
</dbReference>
<evidence type="ECO:0000256" key="1">
    <source>
        <dbReference type="ARBA" id="ARBA00022722"/>
    </source>
</evidence>
<evidence type="ECO:0000256" key="7">
    <source>
        <dbReference type="PROSITE-ProRule" id="PRU01343"/>
    </source>
</evidence>
<evidence type="ECO:0000256" key="4">
    <source>
        <dbReference type="ARBA" id="ARBA00022801"/>
    </source>
</evidence>
<dbReference type="PANTHER" id="PTHR23044">
    <property type="entry name" value="3'-5' EXONUCLEASE ERI1-RELATED"/>
    <property type="match status" value="1"/>
</dbReference>
<dbReference type="OMA" id="HEFGTHP"/>
<keyword evidence="5" id="KW-0862">Zinc</keyword>
<dbReference type="SUPFAM" id="SSF53098">
    <property type="entry name" value="Ribonuclease H-like"/>
    <property type="match status" value="1"/>
</dbReference>
<dbReference type="InParanoid" id="A0A7N2KMM2"/>
<reference evidence="9" key="2">
    <citation type="submission" date="2021-01" db="UniProtKB">
        <authorList>
            <consortium name="EnsemblPlants"/>
        </authorList>
    </citation>
    <scope>IDENTIFICATION</scope>
</reference>
<proteinExistence type="predicted"/>
<dbReference type="RefSeq" id="XP_030959314.1">
    <property type="nucleotide sequence ID" value="XM_031103454.1"/>
</dbReference>
<dbReference type="AlphaFoldDB" id="A0A7N2KMM2"/>
<dbReference type="Gene3D" id="3.30.420.10">
    <property type="entry name" value="Ribonuclease H-like superfamily/Ribonuclease H"/>
    <property type="match status" value="1"/>
</dbReference>
<reference evidence="9 10" key="1">
    <citation type="journal article" date="2016" name="G3 (Bethesda)">
        <title>First Draft Assembly and Annotation of the Genome of a California Endemic Oak Quercus lobata Nee (Fagaceae).</title>
        <authorList>
            <person name="Sork V.L."/>
            <person name="Fitz-Gibbon S.T."/>
            <person name="Puiu D."/>
            <person name="Crepeau M."/>
            <person name="Gugger P.F."/>
            <person name="Sherman R."/>
            <person name="Stevens K."/>
            <person name="Langley C.H."/>
            <person name="Pellegrini M."/>
            <person name="Salzberg S.L."/>
        </authorList>
    </citation>
    <scope>NUCLEOTIDE SEQUENCE [LARGE SCALE GENOMIC DNA]</scope>
    <source>
        <strain evidence="9 10">cv. SW786</strain>
    </source>
</reference>
<dbReference type="FunFam" id="3.30.420.10:FF:000068">
    <property type="entry name" value="Exonuclease domain-containing protein 1"/>
    <property type="match status" value="1"/>
</dbReference>
<sequence>MYMIMMALEHKETMQNYSEAYMSCLWSKTLPYKLQYNRKFVEGSPQANDEISRHSGVGFTEPDRSFHAPLFVPPNEGYYRPIHLQDFYVWSAFHANAQMAQKNPFYALESHFYPMNHEHNFPMYDRLEPVPFRMSSQGYQPGFQFQEFQYFVVIDFEATCDKEKYPHPQEIIEFPSVIVNSMTGQLEDCFQIYVRPTCNQLLSDFCKELTGIQQAQVDKGVLLSEALLLHDKWLEGKGIKHTNFAVVTWSNWDCQVMLESECRLKRIRKPPYFNRWINLRVPFHKVFGAVKCNLKEAVQLAGLVWEGRAHCGLDDAKNTARLLANLMHRGLRFAITDSLMWHSANFPFSMQPDHQSGVPQQSFRIKHPSLPFIQGHPSQVDPSKERGVFCYCGVKSSKQMIQKPEPKHGSCFFVCGNWTTTRGARCSYFEWATPDSK</sequence>
<dbReference type="GO" id="GO:0003676">
    <property type="term" value="F:nucleic acid binding"/>
    <property type="evidence" value="ECO:0007669"/>
    <property type="project" value="InterPro"/>
</dbReference>
<dbReference type="PROSITE" id="PS51999">
    <property type="entry name" value="ZF_GRF"/>
    <property type="match status" value="1"/>
</dbReference>
<keyword evidence="6" id="KW-0269">Exonuclease</keyword>
<evidence type="ECO:0000256" key="3">
    <source>
        <dbReference type="ARBA" id="ARBA00022771"/>
    </source>
</evidence>
<dbReference type="PANTHER" id="PTHR23044:SF69">
    <property type="entry name" value="3'-5' EXORIBONUCLEASE 1-LIKE"/>
    <property type="match status" value="1"/>
</dbReference>
<dbReference type="InterPro" id="IPR051274">
    <property type="entry name" value="3-5_Exoribonuclease"/>
</dbReference>
<keyword evidence="2" id="KW-0479">Metal-binding</keyword>
<dbReference type="SMART" id="SM00479">
    <property type="entry name" value="EXOIII"/>
    <property type="match status" value="1"/>
</dbReference>
<dbReference type="EnsemblPlants" id="QL01p016772:mrna">
    <property type="protein sequence ID" value="QL01p016772:mrna"/>
    <property type="gene ID" value="QL01p016772"/>
</dbReference>